<evidence type="ECO:0000259" key="3">
    <source>
        <dbReference type="Pfam" id="PF03478"/>
    </source>
</evidence>
<dbReference type="Gramene" id="TraesNOR4B03G02423820.1">
    <property type="protein sequence ID" value="TraesNOR4B03G02423820.1.CDS1"/>
    <property type="gene ID" value="TraesNOR4B03G02423820"/>
</dbReference>
<dbReference type="PANTHER" id="PTHR33110">
    <property type="entry name" value="F-BOX/KELCH-REPEAT PROTEIN-RELATED"/>
    <property type="match status" value="1"/>
</dbReference>
<dbReference type="Gramene" id="TraesCS4B03G0958700.1">
    <property type="protein sequence ID" value="TraesCS4B03G0958700.1.CDS1"/>
    <property type="gene ID" value="TraesCS4B03G0958700"/>
</dbReference>
<dbReference type="EnsemblPlants" id="TraesCS4B02G372800.1">
    <property type="protein sequence ID" value="TraesCS4B02G372800.1.cds1"/>
    <property type="gene ID" value="TraesCS4B02G372800"/>
</dbReference>
<dbReference type="Gramene" id="TraesWEE_scaffold_044093_01G000100.1">
    <property type="protein sequence ID" value="TraesWEE_scaffold_044093_01G000100.1"/>
    <property type="gene ID" value="TraesWEE_scaffold_044093_01G000100"/>
</dbReference>
<dbReference type="Gramene" id="TraesARI4B03G02443180.1">
    <property type="protein sequence ID" value="TraesARI4B03G02443180.1.CDS1"/>
    <property type="gene ID" value="TraesARI4B03G02443180"/>
</dbReference>
<evidence type="ECO:0000259" key="2">
    <source>
        <dbReference type="Pfam" id="PF00646"/>
    </source>
</evidence>
<dbReference type="InterPro" id="IPR001810">
    <property type="entry name" value="F-box_dom"/>
</dbReference>
<dbReference type="InterPro" id="IPR036047">
    <property type="entry name" value="F-box-like_dom_sf"/>
</dbReference>
<proteinExistence type="predicted"/>
<dbReference type="InterPro" id="IPR005174">
    <property type="entry name" value="KIB1-4_b-propeller"/>
</dbReference>
<dbReference type="Gramene" id="TraesJUL4B03G02424370.1">
    <property type="protein sequence ID" value="TraesJUL4B03G02424370.1.CDS1"/>
    <property type="gene ID" value="TraesJUL4B03G02424370"/>
</dbReference>
<protein>
    <submittedName>
        <fullName evidence="4">Uncharacterized protein</fullName>
    </submittedName>
</protein>
<dbReference type="Pfam" id="PF03478">
    <property type="entry name" value="Beta-prop_KIB1-4"/>
    <property type="match status" value="2"/>
</dbReference>
<dbReference type="Gramene" id="TraesCS4B02G372800.1">
    <property type="protein sequence ID" value="TraesCS4B02G372800.1.cds1"/>
    <property type="gene ID" value="TraesCS4B02G372800"/>
</dbReference>
<dbReference type="Gramene" id="TraesROB_scaffold_028998_01G000200.1">
    <property type="protein sequence ID" value="TraesROB_scaffold_028998_01G000200.1"/>
    <property type="gene ID" value="TraesROB_scaffold_028998_01G000200"/>
</dbReference>
<feature type="region of interest" description="Disordered" evidence="1">
    <location>
        <begin position="229"/>
        <end position="283"/>
    </location>
</feature>
<dbReference type="Pfam" id="PF00646">
    <property type="entry name" value="F-box"/>
    <property type="match status" value="1"/>
</dbReference>
<feature type="compositionally biased region" description="Acidic residues" evidence="1">
    <location>
        <begin position="238"/>
        <end position="278"/>
    </location>
</feature>
<dbReference type="Proteomes" id="UP000019116">
    <property type="component" value="Chromosome 4B"/>
</dbReference>
<feature type="domain" description="KIB1-4 beta-propeller" evidence="3">
    <location>
        <begin position="72"/>
        <end position="211"/>
    </location>
</feature>
<organism evidence="4">
    <name type="scientific">Triticum aestivum</name>
    <name type="common">Wheat</name>
    <dbReference type="NCBI Taxonomy" id="4565"/>
    <lineage>
        <taxon>Eukaryota</taxon>
        <taxon>Viridiplantae</taxon>
        <taxon>Streptophyta</taxon>
        <taxon>Embryophyta</taxon>
        <taxon>Tracheophyta</taxon>
        <taxon>Spermatophyta</taxon>
        <taxon>Magnoliopsida</taxon>
        <taxon>Liliopsida</taxon>
        <taxon>Poales</taxon>
        <taxon>Poaceae</taxon>
        <taxon>BOP clade</taxon>
        <taxon>Pooideae</taxon>
        <taxon>Triticodae</taxon>
        <taxon>Triticeae</taxon>
        <taxon>Triticinae</taxon>
        <taxon>Triticum</taxon>
    </lineage>
</organism>
<evidence type="ECO:0000313" key="5">
    <source>
        <dbReference type="Proteomes" id="UP000019116"/>
    </source>
</evidence>
<dbReference type="Gramene" id="TraesLAC4B03G02359310.1">
    <property type="protein sequence ID" value="TraesLAC4B03G02359310.1.CDS1"/>
    <property type="gene ID" value="TraesLAC4B03G02359310"/>
</dbReference>
<dbReference type="OMA" id="YYTVSIC"/>
<name>A0A3B6IXR6_WHEAT</name>
<evidence type="ECO:0000256" key="1">
    <source>
        <dbReference type="SAM" id="MobiDB-lite"/>
    </source>
</evidence>
<dbReference type="SUPFAM" id="SSF81383">
    <property type="entry name" value="F-box domain"/>
    <property type="match status" value="1"/>
</dbReference>
<keyword evidence="5" id="KW-1185">Reference proteome</keyword>
<dbReference type="Gene3D" id="1.20.1280.50">
    <property type="match status" value="1"/>
</dbReference>
<dbReference type="AlphaFoldDB" id="A0A3B6IXR6"/>
<reference evidence="4" key="2">
    <citation type="submission" date="2018-10" db="UniProtKB">
        <authorList>
            <consortium name="EnsemblPlants"/>
        </authorList>
    </citation>
    <scope>IDENTIFICATION</scope>
</reference>
<accession>A0A3B6IXR6</accession>
<evidence type="ECO:0000313" key="4">
    <source>
        <dbReference type="EnsemblPlants" id="TraesCS4B02G372800.1.cds1"/>
    </source>
</evidence>
<sequence>MASWSDLPLDLLGIVIACFGTLPVDRVRFAAVCRSWHAAVRRHERRRLPWVMSWDDRVMIPFDGSEYNLLCFPEDGVGVVGSTDSWLAVGLGTKQEFEEGSRCIYTGYVLHNPFSNTTVPLTVLNDVIINIGTCLIYKFLMRSTVDDFVAVVANNENYPIIVFRQGTGAWVPRPCTAPYINIIDVAFLGSTLYAITKVEDLIPLNLALDGDGKPLVTIGKRVIRQPPGYDGYDAWNTSDDDDEDHSDDERDEEDGDDGNDTEEEDVPDHDGDIEEDGNEDHQEQEIALDGEVPPDDDGSHHSSFSGEFTHGKVTGEFIIISRHLIVSSGKLMVRRHKYYTVSICTRRVEILEADASTGAWVPLDVSDGLGGGRALFISMNFSKSVSAPCGEIEEDVIYDIDTGELFDMKTQTSRQKRFCTPSQGITWLFPPELVL</sequence>
<dbReference type="Gramene" id="TraesMAC4B03G02404210.1">
    <property type="protein sequence ID" value="TraesMAC4B03G02404210.1.CDS1"/>
    <property type="gene ID" value="TraesMAC4B03G02404210"/>
</dbReference>
<dbReference type="PANTHER" id="PTHR33110:SF114">
    <property type="entry name" value="F-BOX DOMAIN-CONTAINING PROTEIN"/>
    <property type="match status" value="1"/>
</dbReference>
<feature type="domain" description="F-box" evidence="2">
    <location>
        <begin position="4"/>
        <end position="46"/>
    </location>
</feature>
<dbReference type="Gramene" id="TraesSYM4B03G02432500.1">
    <property type="protein sequence ID" value="TraesSYM4B03G02432500.1.CDS1"/>
    <property type="gene ID" value="TraesSYM4B03G02432500"/>
</dbReference>
<reference evidence="4" key="1">
    <citation type="submission" date="2018-08" db="EMBL/GenBank/DDBJ databases">
        <authorList>
            <person name="Rossello M."/>
        </authorList>
    </citation>
    <scope>NUCLEOTIDE SEQUENCE [LARGE SCALE GENOMIC DNA]</scope>
    <source>
        <strain evidence="4">cv. Chinese Spring</strain>
    </source>
</reference>
<feature type="domain" description="KIB1-4 beta-propeller" evidence="3">
    <location>
        <begin position="318"/>
        <end position="404"/>
    </location>
</feature>